<dbReference type="PANTHER" id="PTHR11879:SF55">
    <property type="entry name" value="GLUTAMATE OXALOACETATE TRANSAMINASE 1, ISOFORM B"/>
    <property type="match status" value="1"/>
</dbReference>
<evidence type="ECO:0000256" key="2">
    <source>
        <dbReference type="ARBA" id="ARBA00007441"/>
    </source>
</evidence>
<evidence type="ECO:0000256" key="4">
    <source>
        <dbReference type="ARBA" id="ARBA00022576"/>
    </source>
</evidence>
<sequence>MASIFSDVKMGPTIEVFALTRRYNEDTCPEKVNLGVGAYRTDEGKPWVLPMVTQVERQMALDPTLNHEYLPVAGLPAFRAAACRLMLGSDNPAILENRVEGIQVQGGTGGIRLAIEFLKRNMDSKVAYVSNPTWGNHKTIASSAGLEVRQYRYWHPKELKVDFNGLVEDLKAAPEGAVIILHAVAHNPTGIDLTMSQWKEVADIMQKRKLFPLMDCAYQGFASGDLDADAEAVRYFVQRGFELFICQSFSKNFGLYNERIGNLCIVTKTPEVIPQIRSQMEIICRTIWSNPSHHGARIVATILDNPASYQEWKQQVMTMATRIKEMRKMMCSKLRQKKTPGSWNHILEQIGMFSFTGLSADQVRIMVEKYHIYMLSNGRISMAGLTTKNVDYVVDAIHDAIEATQGQQ</sequence>
<comment type="subunit">
    <text evidence="3 7">Homodimer.</text>
</comment>
<organism evidence="9 10">
    <name type="scientific">Batillaria attramentaria</name>
    <dbReference type="NCBI Taxonomy" id="370345"/>
    <lineage>
        <taxon>Eukaryota</taxon>
        <taxon>Metazoa</taxon>
        <taxon>Spiralia</taxon>
        <taxon>Lophotrochozoa</taxon>
        <taxon>Mollusca</taxon>
        <taxon>Gastropoda</taxon>
        <taxon>Caenogastropoda</taxon>
        <taxon>Sorbeoconcha</taxon>
        <taxon>Cerithioidea</taxon>
        <taxon>Batillariidae</taxon>
        <taxon>Batillaria</taxon>
    </lineage>
</organism>
<dbReference type="Gene3D" id="3.40.640.10">
    <property type="entry name" value="Type I PLP-dependent aspartate aminotransferase-like (Major domain)"/>
    <property type="match status" value="1"/>
</dbReference>
<dbReference type="FunFam" id="3.90.1150.10:FF:000001">
    <property type="entry name" value="Aspartate aminotransferase"/>
    <property type="match status" value="1"/>
</dbReference>
<reference evidence="9 10" key="1">
    <citation type="journal article" date="2023" name="Sci. Data">
        <title>Genome assembly of the Korean intertidal mud-creeper Batillaria attramentaria.</title>
        <authorList>
            <person name="Patra A.K."/>
            <person name="Ho P.T."/>
            <person name="Jun S."/>
            <person name="Lee S.J."/>
            <person name="Kim Y."/>
            <person name="Won Y.J."/>
        </authorList>
    </citation>
    <scope>NUCLEOTIDE SEQUENCE [LARGE SCALE GENOMIC DNA]</scope>
    <source>
        <strain evidence="9">Wonlab-2016</strain>
    </source>
</reference>
<proteinExistence type="inferred from homology"/>
<comment type="caution">
    <text evidence="9">The sequence shown here is derived from an EMBL/GenBank/DDBJ whole genome shotgun (WGS) entry which is preliminary data.</text>
</comment>
<evidence type="ECO:0000256" key="7">
    <source>
        <dbReference type="RuleBase" id="RU000480"/>
    </source>
</evidence>
<keyword evidence="4 7" id="KW-0032">Aminotransferase</keyword>
<dbReference type="Gene3D" id="3.90.1150.10">
    <property type="entry name" value="Aspartate Aminotransferase, domain 1"/>
    <property type="match status" value="1"/>
</dbReference>
<dbReference type="AlphaFoldDB" id="A0ABD0KCY1"/>
<dbReference type="EC" id="2.6.1.1" evidence="7"/>
<evidence type="ECO:0000313" key="10">
    <source>
        <dbReference type="Proteomes" id="UP001519460"/>
    </source>
</evidence>
<comment type="similarity">
    <text evidence="2">Belongs to the class-I pyridoxal-phosphate-dependent aminotransferase family.</text>
</comment>
<dbReference type="CDD" id="cd00609">
    <property type="entry name" value="AAT_like"/>
    <property type="match status" value="1"/>
</dbReference>
<dbReference type="SUPFAM" id="SSF53383">
    <property type="entry name" value="PLP-dependent transferases"/>
    <property type="match status" value="1"/>
</dbReference>
<dbReference type="Proteomes" id="UP001519460">
    <property type="component" value="Unassembled WGS sequence"/>
</dbReference>
<comment type="miscellaneous">
    <text evidence="7">In eukaryotes there are cytoplasmic, mitochondrial and chloroplastic isozymes.</text>
</comment>
<evidence type="ECO:0000259" key="8">
    <source>
        <dbReference type="Pfam" id="PF00155"/>
    </source>
</evidence>
<dbReference type="InterPro" id="IPR000796">
    <property type="entry name" value="Asp_trans"/>
</dbReference>
<evidence type="ECO:0000313" key="9">
    <source>
        <dbReference type="EMBL" id="KAK7484902.1"/>
    </source>
</evidence>
<dbReference type="InterPro" id="IPR015422">
    <property type="entry name" value="PyrdxlP-dep_Trfase_small"/>
</dbReference>
<evidence type="ECO:0000256" key="3">
    <source>
        <dbReference type="ARBA" id="ARBA00011738"/>
    </source>
</evidence>
<gene>
    <name evidence="9" type="ORF">BaRGS_00023822</name>
</gene>
<dbReference type="EMBL" id="JACVVK020000202">
    <property type="protein sequence ID" value="KAK7484902.1"/>
    <property type="molecule type" value="Genomic_DNA"/>
</dbReference>
<accession>A0ABD0KCY1</accession>
<protein>
    <recommendedName>
        <fullName evidence="7">Aspartate aminotransferase</fullName>
        <ecNumber evidence="7">2.6.1.1</ecNumber>
    </recommendedName>
</protein>
<keyword evidence="6" id="KW-0663">Pyridoxal phosphate</keyword>
<dbReference type="InterPro" id="IPR015424">
    <property type="entry name" value="PyrdxlP-dep_Trfase"/>
</dbReference>
<dbReference type="InterPro" id="IPR015421">
    <property type="entry name" value="PyrdxlP-dep_Trfase_major"/>
</dbReference>
<dbReference type="InterPro" id="IPR004838">
    <property type="entry name" value="NHTrfase_class1_PyrdxlP-BS"/>
</dbReference>
<evidence type="ECO:0000256" key="1">
    <source>
        <dbReference type="ARBA" id="ARBA00001933"/>
    </source>
</evidence>
<keyword evidence="10" id="KW-1185">Reference proteome</keyword>
<dbReference type="PRINTS" id="PR00799">
    <property type="entry name" value="TRANSAMINASE"/>
</dbReference>
<keyword evidence="5 7" id="KW-0808">Transferase</keyword>
<dbReference type="Pfam" id="PF00155">
    <property type="entry name" value="Aminotran_1_2"/>
    <property type="match status" value="1"/>
</dbReference>
<dbReference type="InterPro" id="IPR004839">
    <property type="entry name" value="Aminotransferase_I/II_large"/>
</dbReference>
<dbReference type="NCBIfam" id="NF006719">
    <property type="entry name" value="PRK09257.1"/>
    <property type="match status" value="1"/>
</dbReference>
<name>A0ABD0KCY1_9CAEN</name>
<comment type="cofactor">
    <cofactor evidence="1">
        <name>pyridoxal 5'-phosphate</name>
        <dbReference type="ChEBI" id="CHEBI:597326"/>
    </cofactor>
</comment>
<feature type="domain" description="Aminotransferase class I/classII large" evidence="8">
    <location>
        <begin position="30"/>
        <end position="397"/>
    </location>
</feature>
<evidence type="ECO:0000256" key="6">
    <source>
        <dbReference type="ARBA" id="ARBA00022898"/>
    </source>
</evidence>
<dbReference type="PROSITE" id="PS00105">
    <property type="entry name" value="AA_TRANSFER_CLASS_1"/>
    <property type="match status" value="1"/>
</dbReference>
<dbReference type="PANTHER" id="PTHR11879">
    <property type="entry name" value="ASPARTATE AMINOTRANSFERASE"/>
    <property type="match status" value="1"/>
</dbReference>
<comment type="catalytic activity">
    <reaction evidence="7">
        <text>L-aspartate + 2-oxoglutarate = oxaloacetate + L-glutamate</text>
        <dbReference type="Rhea" id="RHEA:21824"/>
        <dbReference type="ChEBI" id="CHEBI:16452"/>
        <dbReference type="ChEBI" id="CHEBI:16810"/>
        <dbReference type="ChEBI" id="CHEBI:29985"/>
        <dbReference type="ChEBI" id="CHEBI:29991"/>
        <dbReference type="EC" id="2.6.1.1"/>
    </reaction>
</comment>
<dbReference type="FunFam" id="3.40.640.10:FF:000066">
    <property type="entry name" value="Aspartate aminotransferase"/>
    <property type="match status" value="1"/>
</dbReference>
<evidence type="ECO:0000256" key="5">
    <source>
        <dbReference type="ARBA" id="ARBA00022679"/>
    </source>
</evidence>
<dbReference type="GO" id="GO:0004069">
    <property type="term" value="F:L-aspartate:2-oxoglutarate aminotransferase activity"/>
    <property type="evidence" value="ECO:0007669"/>
    <property type="project" value="UniProtKB-EC"/>
</dbReference>